<evidence type="ECO:0000313" key="3">
    <source>
        <dbReference type="Proteomes" id="UP000481861"/>
    </source>
</evidence>
<dbReference type="AlphaFoldDB" id="A0A7C8MEF2"/>
<feature type="region of interest" description="Disordered" evidence="1">
    <location>
        <begin position="1"/>
        <end position="43"/>
    </location>
</feature>
<sequence>MQNGVQEAYSVQRGGKEGLGGRRVQPSPADSSPLSPWATVSLPQGPTVAANFEQFVPKLYQASLQLAWPSPHFAHLPPKAPDPWLSRASLQEASKALKERVSDLRPHLCNESPVSRPSSSTAANHTSPASGSPKPPIVVFVANSVPALSRDSCSYVVSPATLGVLWTVSSRQWRVEPPAKAFTNCSIRSLRIINPTSISCSSLRV</sequence>
<proteinExistence type="predicted"/>
<dbReference type="EMBL" id="JAADJZ010000006">
    <property type="protein sequence ID" value="KAF2874595.1"/>
    <property type="molecule type" value="Genomic_DNA"/>
</dbReference>
<protein>
    <submittedName>
        <fullName evidence="2">Uncharacterized protein</fullName>
    </submittedName>
</protein>
<reference evidence="2 3" key="1">
    <citation type="submission" date="2020-01" db="EMBL/GenBank/DDBJ databases">
        <authorList>
            <consortium name="DOE Joint Genome Institute"/>
            <person name="Haridas S."/>
            <person name="Albert R."/>
            <person name="Binder M."/>
            <person name="Bloem J."/>
            <person name="Labutti K."/>
            <person name="Salamov A."/>
            <person name="Andreopoulos B."/>
            <person name="Baker S.E."/>
            <person name="Barry K."/>
            <person name="Bills G."/>
            <person name="Bluhm B.H."/>
            <person name="Cannon C."/>
            <person name="Castanera R."/>
            <person name="Culley D.E."/>
            <person name="Daum C."/>
            <person name="Ezra D."/>
            <person name="Gonzalez J.B."/>
            <person name="Henrissat B."/>
            <person name="Kuo A."/>
            <person name="Liang C."/>
            <person name="Lipzen A."/>
            <person name="Lutzoni F."/>
            <person name="Magnuson J."/>
            <person name="Mondo S."/>
            <person name="Nolan M."/>
            <person name="Ohm R."/>
            <person name="Pangilinan J."/>
            <person name="Park H.-J.H."/>
            <person name="Ramirez L."/>
            <person name="Alfaro M."/>
            <person name="Sun H."/>
            <person name="Tritt A."/>
            <person name="Yoshinaga Y."/>
            <person name="Zwiers L.-H.L."/>
            <person name="Turgeon B.G."/>
            <person name="Goodwin S.B."/>
            <person name="Spatafora J.W."/>
            <person name="Crous P.W."/>
            <person name="Grigoriev I.V."/>
        </authorList>
    </citation>
    <scope>NUCLEOTIDE SEQUENCE [LARGE SCALE GENOMIC DNA]</scope>
    <source>
        <strain evidence="2 3">CBS 611.86</strain>
    </source>
</reference>
<name>A0A7C8MEF2_9PLEO</name>
<comment type="caution">
    <text evidence="2">The sequence shown here is derived from an EMBL/GenBank/DDBJ whole genome shotgun (WGS) entry which is preliminary data.</text>
</comment>
<gene>
    <name evidence="2" type="ORF">BDV95DRAFT_659166</name>
</gene>
<feature type="compositionally biased region" description="Polar residues" evidence="1">
    <location>
        <begin position="112"/>
        <end position="130"/>
    </location>
</feature>
<keyword evidence="3" id="KW-1185">Reference proteome</keyword>
<organism evidence="2 3">
    <name type="scientific">Massariosphaeria phaeospora</name>
    <dbReference type="NCBI Taxonomy" id="100035"/>
    <lineage>
        <taxon>Eukaryota</taxon>
        <taxon>Fungi</taxon>
        <taxon>Dikarya</taxon>
        <taxon>Ascomycota</taxon>
        <taxon>Pezizomycotina</taxon>
        <taxon>Dothideomycetes</taxon>
        <taxon>Pleosporomycetidae</taxon>
        <taxon>Pleosporales</taxon>
        <taxon>Pleosporales incertae sedis</taxon>
        <taxon>Massariosphaeria</taxon>
    </lineage>
</organism>
<feature type="region of interest" description="Disordered" evidence="1">
    <location>
        <begin position="107"/>
        <end position="132"/>
    </location>
</feature>
<evidence type="ECO:0000256" key="1">
    <source>
        <dbReference type="SAM" id="MobiDB-lite"/>
    </source>
</evidence>
<dbReference type="Proteomes" id="UP000481861">
    <property type="component" value="Unassembled WGS sequence"/>
</dbReference>
<accession>A0A7C8MEF2</accession>
<evidence type="ECO:0000313" key="2">
    <source>
        <dbReference type="EMBL" id="KAF2874595.1"/>
    </source>
</evidence>